<dbReference type="Pfam" id="PF00505">
    <property type="entry name" value="HMG_box"/>
    <property type="match status" value="1"/>
</dbReference>
<feature type="region of interest" description="Disordered" evidence="4">
    <location>
        <begin position="337"/>
        <end position="356"/>
    </location>
</feature>
<sequence length="540" mass="59020">MSPDLESIFAELGLSQYLGAFVEQGFDEWDIILDIQESDLDALGVKLGHRRKLQRRIANARGISPSVSLVTSVRPTSEDAKSDSVQPEPTRTELPPEGQGVAKRKYRRHPKPDENAPERPPSAYVLFSNKMREDLKSQNLTFTEIAKLVGENWQNLNASEKEAYESQANADKEKYHRDLMEYKKTADYRKYMQYLHEFKEKQAKRTQADVSKRTKLDPVRLRHSSSSSSTMTPGGNTSSGSGSERLQGSEPPPCRRERLNSIASIAESQHSSTTPTLLSQANSNDETMSSPQAAHFDAGSPREPHYQAPKRQQSWREGGPGVEVSHQHLPSLSNMLEDGRKGMQVPSGSEGNPYSSGFVAANHPRSVPEVPNVLPSAPPKPPLLRHEPSSSSSIGSVSPAAGFARSPGEGPLPIHALLSHHQTLPTPVVAANAAMFERGSPVSGLGTGTTTPSPTDPVPLVRPYFGHGVVPRGYGSQPLPPTGPPARNDEYVADSDVPMTPAPDLVAPIEDRSFKTRLDGMSVLLRAGELVEKHERDERR</sequence>
<proteinExistence type="predicted"/>
<dbReference type="Pfam" id="PF00536">
    <property type="entry name" value="SAM_1"/>
    <property type="match status" value="1"/>
</dbReference>
<evidence type="ECO:0000259" key="5">
    <source>
        <dbReference type="PROSITE" id="PS50118"/>
    </source>
</evidence>
<dbReference type="Gene3D" id="1.10.150.50">
    <property type="entry name" value="Transcription Factor, Ets-1"/>
    <property type="match status" value="1"/>
</dbReference>
<dbReference type="KEGG" id="fox:FOXG_01686"/>
<dbReference type="InterPro" id="IPR051965">
    <property type="entry name" value="ChromReg_NeuronalGeneExpr"/>
</dbReference>
<feature type="region of interest" description="Disordered" evidence="4">
    <location>
        <begin position="69"/>
        <end position="121"/>
    </location>
</feature>
<dbReference type="SMART" id="SM00398">
    <property type="entry name" value="HMG"/>
    <property type="match status" value="1"/>
</dbReference>
<reference evidence="6" key="1">
    <citation type="submission" date="2007-04" db="EMBL/GenBank/DDBJ databases">
        <authorList>
            <consortium name="The Broad Institute Genome Sequencing Platform"/>
            <person name="Birren B."/>
            <person name="Lander E."/>
            <person name="Galagan J."/>
            <person name="Nusbaum C."/>
            <person name="Devon K."/>
            <person name="Ma L.-J."/>
            <person name="Jaffe D."/>
            <person name="Butler J."/>
            <person name="Alvarez P."/>
            <person name="Gnerre S."/>
            <person name="Grabherr M."/>
            <person name="Kleber M."/>
            <person name="Mauceli E."/>
            <person name="Brockman W."/>
            <person name="MacCallum I.A."/>
            <person name="Young S."/>
            <person name="LaButti K."/>
            <person name="DeCaprio D."/>
            <person name="Crawford M."/>
            <person name="Koehrsen M."/>
            <person name="Engels R."/>
            <person name="Montgomery P."/>
            <person name="Pearson M."/>
            <person name="Howarth C."/>
            <person name="Larson L."/>
            <person name="White J."/>
            <person name="O'Leary S."/>
            <person name="Kodira C."/>
            <person name="Zeng Q."/>
            <person name="Yandava C."/>
            <person name="Alvarado L."/>
            <person name="Kistler C."/>
            <person name="Shim W.-B."/>
            <person name="Kang S."/>
            <person name="Woloshuk C."/>
        </authorList>
    </citation>
    <scope>NUCLEOTIDE SEQUENCE</scope>
    <source>
        <strain evidence="6">4287</strain>
    </source>
</reference>
<feature type="DNA-binding region" description="HMG box" evidence="3">
    <location>
        <begin position="117"/>
        <end position="183"/>
    </location>
</feature>
<dbReference type="OrthoDB" id="1919336at2759"/>
<evidence type="ECO:0000256" key="2">
    <source>
        <dbReference type="ARBA" id="ARBA00023242"/>
    </source>
</evidence>
<dbReference type="SUPFAM" id="SSF47095">
    <property type="entry name" value="HMG-box"/>
    <property type="match status" value="1"/>
</dbReference>
<dbReference type="SMART" id="SM00454">
    <property type="entry name" value="SAM"/>
    <property type="match status" value="1"/>
</dbReference>
<protein>
    <recommendedName>
        <fullName evidence="5">HMG box domain-containing protein</fullName>
    </recommendedName>
</protein>
<accession>A0A0J9WHC5</accession>
<dbReference type="EMBL" id="DS231697">
    <property type="protein sequence ID" value="KNA96541.1"/>
    <property type="molecule type" value="Genomic_DNA"/>
</dbReference>
<evidence type="ECO:0000256" key="3">
    <source>
        <dbReference type="PROSITE-ProRule" id="PRU00267"/>
    </source>
</evidence>
<dbReference type="InterPro" id="IPR001660">
    <property type="entry name" value="SAM"/>
</dbReference>
<feature type="domain" description="HMG box" evidence="5">
    <location>
        <begin position="117"/>
        <end position="183"/>
    </location>
</feature>
<dbReference type="Proteomes" id="UP000009097">
    <property type="component" value="Unassembled WGS sequence"/>
</dbReference>
<feature type="compositionally biased region" description="Polar residues" evidence="4">
    <location>
        <begin position="261"/>
        <end position="292"/>
    </location>
</feature>
<feature type="region of interest" description="Disordered" evidence="4">
    <location>
        <begin position="374"/>
        <end position="408"/>
    </location>
</feature>
<dbReference type="InterPro" id="IPR013761">
    <property type="entry name" value="SAM/pointed_sf"/>
</dbReference>
<keyword evidence="1 3" id="KW-0238">DNA-binding</keyword>
<feature type="compositionally biased region" description="Polar residues" evidence="4">
    <location>
        <begin position="346"/>
        <end position="355"/>
    </location>
</feature>
<dbReference type="GO" id="GO:0003677">
    <property type="term" value="F:DNA binding"/>
    <property type="evidence" value="ECO:0007669"/>
    <property type="project" value="UniProtKB-UniRule"/>
</dbReference>
<dbReference type="VEuPathDB" id="FungiDB:FOXG_01686"/>
<dbReference type="InterPro" id="IPR009071">
    <property type="entry name" value="HMG_box_dom"/>
</dbReference>
<feature type="compositionally biased region" description="Low complexity" evidence="4">
    <location>
        <begin position="224"/>
        <end position="243"/>
    </location>
</feature>
<evidence type="ECO:0000313" key="7">
    <source>
        <dbReference type="Proteomes" id="UP000009097"/>
    </source>
</evidence>
<dbReference type="SUPFAM" id="SSF47769">
    <property type="entry name" value="SAM/Pointed domain"/>
    <property type="match status" value="1"/>
</dbReference>
<dbReference type="RefSeq" id="XP_018234587.1">
    <property type="nucleotide sequence ID" value="XM_018378632.1"/>
</dbReference>
<evidence type="ECO:0000256" key="1">
    <source>
        <dbReference type="ARBA" id="ARBA00023125"/>
    </source>
</evidence>
<gene>
    <name evidence="6" type="ORF">FOXG_01686</name>
</gene>
<dbReference type="PROSITE" id="PS50118">
    <property type="entry name" value="HMG_BOX_2"/>
    <property type="match status" value="1"/>
</dbReference>
<dbReference type="PANTHER" id="PTHR46040:SF3">
    <property type="entry name" value="HIGH MOBILITY GROUP PROTEIN 2"/>
    <property type="match status" value="1"/>
</dbReference>
<organism evidence="6 7">
    <name type="scientific">Fusarium oxysporum f. sp. lycopersici (strain 4287 / CBS 123668 / FGSC 9935 / NRRL 34936)</name>
    <name type="common">Fusarium vascular wilt of tomato</name>
    <dbReference type="NCBI Taxonomy" id="426428"/>
    <lineage>
        <taxon>Eukaryota</taxon>
        <taxon>Fungi</taxon>
        <taxon>Dikarya</taxon>
        <taxon>Ascomycota</taxon>
        <taxon>Pezizomycotina</taxon>
        <taxon>Sordariomycetes</taxon>
        <taxon>Hypocreomycetidae</taxon>
        <taxon>Hypocreales</taxon>
        <taxon>Nectriaceae</taxon>
        <taxon>Fusarium</taxon>
        <taxon>Fusarium oxysporum species complex</taxon>
    </lineage>
</organism>
<keyword evidence="2 3" id="KW-0539">Nucleus</keyword>
<feature type="compositionally biased region" description="Basic and acidic residues" evidence="4">
    <location>
        <begin position="201"/>
        <end position="220"/>
    </location>
</feature>
<evidence type="ECO:0000256" key="4">
    <source>
        <dbReference type="SAM" id="MobiDB-lite"/>
    </source>
</evidence>
<dbReference type="GO" id="GO:0005634">
    <property type="term" value="C:nucleus"/>
    <property type="evidence" value="ECO:0007669"/>
    <property type="project" value="UniProtKB-UniRule"/>
</dbReference>
<reference evidence="6" key="2">
    <citation type="journal article" date="2010" name="Nature">
        <title>Comparative genomics reveals mobile pathogenicity chromosomes in Fusarium.</title>
        <authorList>
            <person name="Ma L.J."/>
            <person name="van der Does H.C."/>
            <person name="Borkovich K.A."/>
            <person name="Coleman J.J."/>
            <person name="Daboussi M.J."/>
            <person name="Di Pietro A."/>
            <person name="Dufresne M."/>
            <person name="Freitag M."/>
            <person name="Grabherr M."/>
            <person name="Henrissat B."/>
            <person name="Houterman P.M."/>
            <person name="Kang S."/>
            <person name="Shim W.B."/>
            <person name="Woloshuk C."/>
            <person name="Xie X."/>
            <person name="Xu J.R."/>
            <person name="Antoniw J."/>
            <person name="Baker S.E."/>
            <person name="Bluhm B.H."/>
            <person name="Breakspear A."/>
            <person name="Brown D.W."/>
            <person name="Butchko R.A."/>
            <person name="Chapman S."/>
            <person name="Coulson R."/>
            <person name="Coutinho P.M."/>
            <person name="Danchin E.G."/>
            <person name="Diener A."/>
            <person name="Gale L.R."/>
            <person name="Gardiner D.M."/>
            <person name="Goff S."/>
            <person name="Hammond-Kosack K.E."/>
            <person name="Hilburn K."/>
            <person name="Hua-Van A."/>
            <person name="Jonkers W."/>
            <person name="Kazan K."/>
            <person name="Kodira C.D."/>
            <person name="Koehrsen M."/>
            <person name="Kumar L."/>
            <person name="Lee Y.H."/>
            <person name="Li L."/>
            <person name="Manners J.M."/>
            <person name="Miranda-Saavedra D."/>
            <person name="Mukherjee M."/>
            <person name="Park G."/>
            <person name="Park J."/>
            <person name="Park S.Y."/>
            <person name="Proctor R.H."/>
            <person name="Regev A."/>
            <person name="Ruiz-Roldan M.C."/>
            <person name="Sain D."/>
            <person name="Sakthikumar S."/>
            <person name="Sykes S."/>
            <person name="Schwartz D.C."/>
            <person name="Turgeon B.G."/>
            <person name="Wapinski I."/>
            <person name="Yoder O."/>
            <person name="Young S."/>
            <person name="Zeng Q."/>
            <person name="Zhou S."/>
            <person name="Galagan J."/>
            <person name="Cuomo C.A."/>
            <person name="Kistler H.C."/>
            <person name="Rep M."/>
        </authorList>
    </citation>
    <scope>NUCLEOTIDE SEQUENCE [LARGE SCALE GENOMIC DNA]</scope>
    <source>
        <strain evidence="6">4287</strain>
    </source>
</reference>
<dbReference type="PANTHER" id="PTHR46040">
    <property type="entry name" value="HIGH MOBILITY GROUP PROTEIN 2"/>
    <property type="match status" value="1"/>
</dbReference>
<dbReference type="InterPro" id="IPR036910">
    <property type="entry name" value="HMG_box_dom_sf"/>
</dbReference>
<feature type="region of interest" description="Disordered" evidence="4">
    <location>
        <begin position="477"/>
        <end position="504"/>
    </location>
</feature>
<dbReference type="GO" id="GO:0010468">
    <property type="term" value="P:regulation of gene expression"/>
    <property type="evidence" value="ECO:0007669"/>
    <property type="project" value="TreeGrafter"/>
</dbReference>
<feature type="region of interest" description="Disordered" evidence="4">
    <location>
        <begin position="201"/>
        <end position="326"/>
    </location>
</feature>
<dbReference type="AlphaFoldDB" id="A0A0J9WHC5"/>
<name>A0A0J9WHC5_FUSO4</name>
<dbReference type="Gene3D" id="1.10.30.10">
    <property type="entry name" value="High mobility group box domain"/>
    <property type="match status" value="1"/>
</dbReference>
<feature type="compositionally biased region" description="Low complexity" evidence="4">
    <location>
        <begin position="389"/>
        <end position="398"/>
    </location>
</feature>
<dbReference type="GeneID" id="28943927"/>
<evidence type="ECO:0000313" key="6">
    <source>
        <dbReference type="EMBL" id="KNA96541.1"/>
    </source>
</evidence>